<reference evidence="8 10" key="1">
    <citation type="submission" date="2015-11" db="EMBL/GenBank/DDBJ databases">
        <title>Genomic analysis of 38 Legionella species identifies large and diverse effector repertoires.</title>
        <authorList>
            <person name="Burstein D."/>
            <person name="Amaro F."/>
            <person name="Zusman T."/>
            <person name="Lifshitz Z."/>
            <person name="Cohen O."/>
            <person name="Gilbert J.A."/>
            <person name="Pupko T."/>
            <person name="Shuman H.A."/>
            <person name="Segal G."/>
        </authorList>
    </citation>
    <scope>NUCLEOTIDE SEQUENCE [LARGE SCALE GENOMIC DNA]</scope>
    <source>
        <strain evidence="8 10">WO-44C</strain>
    </source>
</reference>
<evidence type="ECO:0000313" key="10">
    <source>
        <dbReference type="Proteomes" id="UP000054698"/>
    </source>
</evidence>
<evidence type="ECO:0000313" key="11">
    <source>
        <dbReference type="Proteomes" id="UP000251942"/>
    </source>
</evidence>
<dbReference type="Proteomes" id="UP000251942">
    <property type="component" value="Unassembled WGS sequence"/>
</dbReference>
<dbReference type="EMBL" id="UASS01000011">
    <property type="protein sequence ID" value="SPX60663.1"/>
    <property type="molecule type" value="Genomic_DNA"/>
</dbReference>
<organism evidence="8 10">
    <name type="scientific">Legionella feeleii</name>
    <dbReference type="NCBI Taxonomy" id="453"/>
    <lineage>
        <taxon>Bacteria</taxon>
        <taxon>Pseudomonadati</taxon>
        <taxon>Pseudomonadota</taxon>
        <taxon>Gammaproteobacteria</taxon>
        <taxon>Legionellales</taxon>
        <taxon>Legionellaceae</taxon>
        <taxon>Legionella</taxon>
    </lineage>
</organism>
<protein>
    <submittedName>
        <fullName evidence="8">Long-chain fatty acid transporter</fullName>
    </submittedName>
</protein>
<dbReference type="Proteomes" id="UP000054698">
    <property type="component" value="Unassembled WGS sequence"/>
</dbReference>
<keyword evidence="7" id="KW-0998">Cell outer membrane</keyword>
<evidence type="ECO:0000313" key="9">
    <source>
        <dbReference type="EMBL" id="SPX60663.1"/>
    </source>
</evidence>
<keyword evidence="10" id="KW-1185">Reference proteome</keyword>
<gene>
    <name evidence="8" type="ORF">Lfee_1581</name>
    <name evidence="9" type="ORF">NCTC12022_01395</name>
</gene>
<sequence>MYNQWVIKIQPFLYLWLLPLTLHASFIESTLGTAVVNDATAAYYNPAALTLLSKFQLIALGSAASFHTHFTGQSIQAATGFTQSGSSATQTNYYLPSFYSGLPTKKKLTFGVAVLSNSFNRNIEEHSILRYAQSGNRIQDIDVVPALGLKLNEFFSVGLGVSLSHVNFILKPIFGFPSLNIPDAQNHNEANSYGLGGDIGFLLKPNKATLIGFNYRSSVTYRFRGRSVLAGNPDIVSNDYSFTFWTPARGVLSINHFVTPSLGFIGTVQRIQWSIFNEIDVRGIAARAGATPTILNAKVPYHFRDTWLFTIGSHYRITPKWVIRVAANYNQTPGNSHYQITTGNGIIAGASMGYDFSETITIDGSFAHAFIQNQTINIITGRNFIHGENRASRDAFSLKLTLNQ</sequence>
<dbReference type="GO" id="GO:0009279">
    <property type="term" value="C:cell outer membrane"/>
    <property type="evidence" value="ECO:0007669"/>
    <property type="project" value="UniProtKB-SubCell"/>
</dbReference>
<dbReference type="SUPFAM" id="SSF56935">
    <property type="entry name" value="Porins"/>
    <property type="match status" value="1"/>
</dbReference>
<dbReference type="Pfam" id="PF03349">
    <property type="entry name" value="Toluene_X"/>
    <property type="match status" value="1"/>
</dbReference>
<evidence type="ECO:0000256" key="3">
    <source>
        <dbReference type="ARBA" id="ARBA00022452"/>
    </source>
</evidence>
<reference evidence="9 11" key="2">
    <citation type="submission" date="2018-06" db="EMBL/GenBank/DDBJ databases">
        <authorList>
            <consortium name="Pathogen Informatics"/>
            <person name="Doyle S."/>
        </authorList>
    </citation>
    <scope>NUCLEOTIDE SEQUENCE [LARGE SCALE GENOMIC DNA]</scope>
    <source>
        <strain evidence="9 11">NCTC12022</strain>
    </source>
</reference>
<dbReference type="RefSeq" id="WP_058445584.1">
    <property type="nucleotide sequence ID" value="NZ_CAAAHT010000003.1"/>
</dbReference>
<keyword evidence="4" id="KW-0812">Transmembrane</keyword>
<evidence type="ECO:0000256" key="4">
    <source>
        <dbReference type="ARBA" id="ARBA00022692"/>
    </source>
</evidence>
<keyword evidence="5" id="KW-0732">Signal</keyword>
<comment type="subcellular location">
    <subcellularLocation>
        <location evidence="1">Cell outer membrane</location>
        <topology evidence="1">Multi-pass membrane protein</topology>
    </subcellularLocation>
</comment>
<evidence type="ECO:0000256" key="6">
    <source>
        <dbReference type="ARBA" id="ARBA00023136"/>
    </source>
</evidence>
<keyword evidence="6" id="KW-0472">Membrane</keyword>
<comment type="similarity">
    <text evidence="2">Belongs to the OmpP1/FadL family.</text>
</comment>
<dbReference type="PANTHER" id="PTHR35093:SF8">
    <property type="entry name" value="OUTER MEMBRANE PROTEIN NMB0088-RELATED"/>
    <property type="match status" value="1"/>
</dbReference>
<evidence type="ECO:0000256" key="7">
    <source>
        <dbReference type="ARBA" id="ARBA00023237"/>
    </source>
</evidence>
<evidence type="ECO:0000256" key="2">
    <source>
        <dbReference type="ARBA" id="ARBA00008163"/>
    </source>
</evidence>
<evidence type="ECO:0000256" key="1">
    <source>
        <dbReference type="ARBA" id="ARBA00004571"/>
    </source>
</evidence>
<accession>A0A0W0TME7</accession>
<evidence type="ECO:0000256" key="5">
    <source>
        <dbReference type="ARBA" id="ARBA00022729"/>
    </source>
</evidence>
<evidence type="ECO:0000313" key="8">
    <source>
        <dbReference type="EMBL" id="KTC96669.1"/>
    </source>
</evidence>
<dbReference type="PATRIC" id="fig|453.4.peg.1739"/>
<dbReference type="Gene3D" id="2.40.160.60">
    <property type="entry name" value="Outer membrane protein transport protein (OMPP1/FadL/TodX)"/>
    <property type="match status" value="1"/>
</dbReference>
<proteinExistence type="inferred from homology"/>
<dbReference type="PANTHER" id="PTHR35093">
    <property type="entry name" value="OUTER MEMBRANE PROTEIN NMB0088-RELATED"/>
    <property type="match status" value="1"/>
</dbReference>
<name>A0A0W0TME7_9GAMM</name>
<dbReference type="InterPro" id="IPR005017">
    <property type="entry name" value="OMPP1/FadL/TodX"/>
</dbReference>
<keyword evidence="3" id="KW-1134">Transmembrane beta strand</keyword>
<dbReference type="EMBL" id="LNYB01000080">
    <property type="protein sequence ID" value="KTC96669.1"/>
    <property type="molecule type" value="Genomic_DNA"/>
</dbReference>
<dbReference type="OrthoDB" id="19849at2"/>
<dbReference type="GO" id="GO:0015483">
    <property type="term" value="F:long-chain fatty acid transporting porin activity"/>
    <property type="evidence" value="ECO:0007669"/>
    <property type="project" value="TreeGrafter"/>
</dbReference>
<dbReference type="AlphaFoldDB" id="A0A0W0TME7"/>